<protein>
    <submittedName>
        <fullName evidence="1">Uncharacterized protein</fullName>
    </submittedName>
</protein>
<dbReference type="AlphaFoldDB" id="A0A401ZB37"/>
<evidence type="ECO:0000313" key="1">
    <source>
        <dbReference type="EMBL" id="GCE04121.1"/>
    </source>
</evidence>
<proteinExistence type="predicted"/>
<organism evidence="1 2">
    <name type="scientific">Dictyobacter aurantiacus</name>
    <dbReference type="NCBI Taxonomy" id="1936993"/>
    <lineage>
        <taxon>Bacteria</taxon>
        <taxon>Bacillati</taxon>
        <taxon>Chloroflexota</taxon>
        <taxon>Ktedonobacteria</taxon>
        <taxon>Ktedonobacterales</taxon>
        <taxon>Dictyobacteraceae</taxon>
        <taxon>Dictyobacter</taxon>
    </lineage>
</organism>
<comment type="caution">
    <text evidence="1">The sequence shown here is derived from an EMBL/GenBank/DDBJ whole genome shotgun (WGS) entry which is preliminary data.</text>
</comment>
<dbReference type="Proteomes" id="UP000287224">
    <property type="component" value="Unassembled WGS sequence"/>
</dbReference>
<keyword evidence="2" id="KW-1185">Reference proteome</keyword>
<gene>
    <name evidence="1" type="ORF">KDAU_14500</name>
</gene>
<name>A0A401ZB37_9CHLR</name>
<reference evidence="2" key="1">
    <citation type="submission" date="2018-12" db="EMBL/GenBank/DDBJ databases">
        <title>Tengunoibacter tsumagoiensis gen. nov., sp. nov., Dictyobacter kobayashii sp. nov., D. alpinus sp. nov., and D. joshuensis sp. nov. and description of Dictyobacteraceae fam. nov. within the order Ktedonobacterales isolated from Tengu-no-mugimeshi.</title>
        <authorList>
            <person name="Wang C.M."/>
            <person name="Zheng Y."/>
            <person name="Sakai Y."/>
            <person name="Toyoda A."/>
            <person name="Minakuchi Y."/>
            <person name="Abe K."/>
            <person name="Yokota A."/>
            <person name="Yabe S."/>
        </authorList>
    </citation>
    <scope>NUCLEOTIDE SEQUENCE [LARGE SCALE GENOMIC DNA]</scope>
    <source>
        <strain evidence="2">S-27</strain>
    </source>
</reference>
<sequence>MYLTPVTTGVRERPHTRNRAGFVCWCMQGRISAPACTNTMDS</sequence>
<accession>A0A401ZB37</accession>
<evidence type="ECO:0000313" key="2">
    <source>
        <dbReference type="Proteomes" id="UP000287224"/>
    </source>
</evidence>
<dbReference type="EMBL" id="BIFQ01000001">
    <property type="protein sequence ID" value="GCE04121.1"/>
    <property type="molecule type" value="Genomic_DNA"/>
</dbReference>